<proteinExistence type="predicted"/>
<comment type="caution">
    <text evidence="1">The sequence shown here is derived from an EMBL/GenBank/DDBJ whole genome shotgun (WGS) entry which is preliminary data.</text>
</comment>
<organism evidence="1 3">
    <name type="scientific">Papaver atlanticum</name>
    <dbReference type="NCBI Taxonomy" id="357466"/>
    <lineage>
        <taxon>Eukaryota</taxon>
        <taxon>Viridiplantae</taxon>
        <taxon>Streptophyta</taxon>
        <taxon>Embryophyta</taxon>
        <taxon>Tracheophyta</taxon>
        <taxon>Spermatophyta</taxon>
        <taxon>Magnoliopsida</taxon>
        <taxon>Ranunculales</taxon>
        <taxon>Papaveraceae</taxon>
        <taxon>Papaveroideae</taxon>
        <taxon>Papaver</taxon>
    </lineage>
</organism>
<feature type="non-terminal residue" evidence="1">
    <location>
        <position position="53"/>
    </location>
</feature>
<evidence type="ECO:0000313" key="3">
    <source>
        <dbReference type="Proteomes" id="UP001202328"/>
    </source>
</evidence>
<gene>
    <name evidence="1" type="ORF">MKW98_011999</name>
    <name evidence="2" type="ORF">MKW98_016361</name>
</gene>
<keyword evidence="3" id="KW-1185">Reference proteome</keyword>
<sequence>MVLLKLRVLPEACIFLRLMAEKGNIGSVFFIDSTSQRFLRSSDLTSQNADLLD</sequence>
<evidence type="ECO:0000313" key="1">
    <source>
        <dbReference type="EMBL" id="KAI3844186.1"/>
    </source>
</evidence>
<dbReference type="EMBL" id="JAJJMB010016841">
    <property type="protein sequence ID" value="KAI3844186.1"/>
    <property type="molecule type" value="Genomic_DNA"/>
</dbReference>
<evidence type="ECO:0000313" key="2">
    <source>
        <dbReference type="EMBL" id="KAI3926461.1"/>
    </source>
</evidence>
<accession>A0AAD4X4T2</accession>
<dbReference type="AlphaFoldDB" id="A0AAD4X4T2"/>
<dbReference type="Proteomes" id="UP001202328">
    <property type="component" value="Unassembled WGS sequence"/>
</dbReference>
<protein>
    <submittedName>
        <fullName evidence="1">Uncharacterized protein</fullName>
    </submittedName>
</protein>
<reference evidence="1" key="1">
    <citation type="submission" date="2022-04" db="EMBL/GenBank/DDBJ databases">
        <title>A functionally conserved STORR gene fusion in Papaver species that diverged 16.8 million years ago.</title>
        <authorList>
            <person name="Catania T."/>
        </authorList>
    </citation>
    <scope>NUCLEOTIDE SEQUENCE</scope>
    <source>
        <strain evidence="1">S-188037</strain>
    </source>
</reference>
<dbReference type="EMBL" id="JAJJMB010008037">
    <property type="protein sequence ID" value="KAI3926461.1"/>
    <property type="molecule type" value="Genomic_DNA"/>
</dbReference>
<name>A0AAD4X4T2_9MAGN</name>